<dbReference type="CDD" id="cd23992">
    <property type="entry name" value="PBP_GOBP"/>
    <property type="match status" value="1"/>
</dbReference>
<dbReference type="GO" id="GO:0005549">
    <property type="term" value="F:odorant binding"/>
    <property type="evidence" value="ECO:0007669"/>
    <property type="project" value="InterPro"/>
</dbReference>
<protein>
    <submittedName>
        <fullName evidence="6">Odorant-binding protein 5</fullName>
    </submittedName>
</protein>
<dbReference type="Pfam" id="PF01395">
    <property type="entry name" value="PBP_GOBP"/>
    <property type="match status" value="1"/>
</dbReference>
<feature type="chain" id="PRO_5002641670" evidence="5">
    <location>
        <begin position="21"/>
        <end position="152"/>
    </location>
</feature>
<evidence type="ECO:0000313" key="6">
    <source>
        <dbReference type="EMBL" id="ABM05972.1"/>
    </source>
</evidence>
<organism evidence="6">
    <name type="scientific">Microplitis mediator</name>
    <dbReference type="NCBI Taxonomy" id="375433"/>
    <lineage>
        <taxon>Eukaryota</taxon>
        <taxon>Metazoa</taxon>
        <taxon>Ecdysozoa</taxon>
        <taxon>Arthropoda</taxon>
        <taxon>Hexapoda</taxon>
        <taxon>Insecta</taxon>
        <taxon>Pterygota</taxon>
        <taxon>Neoptera</taxon>
        <taxon>Endopterygota</taxon>
        <taxon>Hymenoptera</taxon>
        <taxon>Apocrita</taxon>
        <taxon>Ichneumonoidea</taxon>
        <taxon>Braconidae</taxon>
        <taxon>Microgastrinae</taxon>
        <taxon>Microplitis</taxon>
    </lineage>
</organism>
<name>A1YWY6_9HYME</name>
<accession>A1YWY6</accession>
<keyword evidence="4 5" id="KW-0732">Signal</keyword>
<evidence type="ECO:0000256" key="1">
    <source>
        <dbReference type="ARBA" id="ARBA00004613"/>
    </source>
</evidence>
<evidence type="ECO:0000256" key="4">
    <source>
        <dbReference type="ARBA" id="ARBA00022729"/>
    </source>
</evidence>
<dbReference type="EMBL" id="EF141517">
    <property type="protein sequence ID" value="ABM05972.1"/>
    <property type="molecule type" value="mRNA"/>
</dbReference>
<dbReference type="InterPro" id="IPR006170">
    <property type="entry name" value="PBP/GOBP"/>
</dbReference>
<dbReference type="PANTHER" id="PTHR11857:SF43">
    <property type="entry name" value="GEO07291P1-RELATED"/>
    <property type="match status" value="1"/>
</dbReference>
<feature type="signal peptide" evidence="5">
    <location>
        <begin position="1"/>
        <end position="20"/>
    </location>
</feature>
<sequence length="152" mass="18046">MKNFVVIVILALYFTATTESLQEIMNTFQKARLEVRAPCLHLLSNETLTTLKTRRHLDNPEIRCFKACLMERQGYLKDNKIFIDEYEKLIDVNLKRIKELNMKFARACVNEAEKSENKCELAHNYNRCILHQTRKHYNQTAEENDENQNQHL</sequence>
<evidence type="ECO:0000256" key="5">
    <source>
        <dbReference type="SAM" id="SignalP"/>
    </source>
</evidence>
<dbReference type="InterPro" id="IPR036728">
    <property type="entry name" value="PBP_GOBP_sf"/>
</dbReference>
<evidence type="ECO:0000256" key="2">
    <source>
        <dbReference type="ARBA" id="ARBA00008098"/>
    </source>
</evidence>
<dbReference type="GO" id="GO:0005615">
    <property type="term" value="C:extracellular space"/>
    <property type="evidence" value="ECO:0007669"/>
    <property type="project" value="TreeGrafter"/>
</dbReference>
<evidence type="ECO:0000256" key="3">
    <source>
        <dbReference type="ARBA" id="ARBA00022525"/>
    </source>
</evidence>
<comment type="similarity">
    <text evidence="2">Belongs to the PBP/GOBP family.</text>
</comment>
<comment type="subcellular location">
    <subcellularLocation>
        <location evidence="1">Secreted</location>
    </subcellularLocation>
</comment>
<dbReference type="SUPFAM" id="SSF47565">
    <property type="entry name" value="Insect pheromone/odorant-binding proteins"/>
    <property type="match status" value="1"/>
</dbReference>
<dbReference type="PANTHER" id="PTHR11857">
    <property type="entry name" value="ODORANT BINDING PROTEIN-RELATED"/>
    <property type="match status" value="1"/>
</dbReference>
<dbReference type="Gene3D" id="1.10.238.20">
    <property type="entry name" value="Pheromone/general odorant binding protein domain"/>
    <property type="match status" value="1"/>
</dbReference>
<dbReference type="AlphaFoldDB" id="A1YWY6"/>
<dbReference type="GO" id="GO:0007608">
    <property type="term" value="P:sensory perception of smell"/>
    <property type="evidence" value="ECO:0007669"/>
    <property type="project" value="TreeGrafter"/>
</dbReference>
<keyword evidence="3" id="KW-0964">Secreted</keyword>
<proteinExistence type="evidence at transcript level"/>
<reference evidence="6" key="1">
    <citation type="journal article" date="2009" name="Chem. Senses">
        <title>Identification and expression pattern of putative odorant-binding proteins and chemosensory proteins in antennae of the Microplitis mediator (Hymenoptera: Braconidae).</title>
        <authorList>
            <person name="Zhang S."/>
            <person name="Zhang Y.J."/>
            <person name="Su H.H."/>
            <person name="Gao X.W."/>
            <person name="Guo Y.Y."/>
        </authorList>
    </citation>
    <scope>NUCLEOTIDE SEQUENCE</scope>
</reference>